<evidence type="ECO:0000313" key="1">
    <source>
        <dbReference type="EMBL" id="KAH7991448.1"/>
    </source>
</evidence>
<name>A0ACB8EGA6_9SAUR</name>
<organism evidence="1 2">
    <name type="scientific">Sphaerodactylus townsendi</name>
    <dbReference type="NCBI Taxonomy" id="933632"/>
    <lineage>
        <taxon>Eukaryota</taxon>
        <taxon>Metazoa</taxon>
        <taxon>Chordata</taxon>
        <taxon>Craniata</taxon>
        <taxon>Vertebrata</taxon>
        <taxon>Euteleostomi</taxon>
        <taxon>Lepidosauria</taxon>
        <taxon>Squamata</taxon>
        <taxon>Bifurcata</taxon>
        <taxon>Gekkota</taxon>
        <taxon>Sphaerodactylidae</taxon>
        <taxon>Sphaerodactylus</taxon>
    </lineage>
</organism>
<dbReference type="EMBL" id="CM037616">
    <property type="protein sequence ID" value="KAH7991448.1"/>
    <property type="molecule type" value="Genomic_DNA"/>
</dbReference>
<proteinExistence type="predicted"/>
<evidence type="ECO:0000313" key="2">
    <source>
        <dbReference type="Proteomes" id="UP000827872"/>
    </source>
</evidence>
<keyword evidence="2" id="KW-1185">Reference proteome</keyword>
<sequence>MSQEAPARILASGFHGFGDHPNRPCPPPAGSPDQRLLRQNQRQDRARKIPLRGPCTASILESLLSQLFNMHQGLEAVLNSSGADGAAGSADRPFQLDPEAQPENEHNLRSRPRPFGRKSVKEDEDVVGTAVGSHCDADIIEF</sequence>
<accession>A0ACB8EGA6</accession>
<reference evidence="1" key="1">
    <citation type="submission" date="2021-08" db="EMBL/GenBank/DDBJ databases">
        <title>The first chromosome-level gecko genome reveals the dynamic sex chromosomes of Neotropical dwarf geckos (Sphaerodactylidae: Sphaerodactylus).</title>
        <authorList>
            <person name="Pinto B.J."/>
            <person name="Keating S.E."/>
            <person name="Gamble T."/>
        </authorList>
    </citation>
    <scope>NUCLEOTIDE SEQUENCE</scope>
    <source>
        <strain evidence="1">TG3544</strain>
    </source>
</reference>
<gene>
    <name evidence="1" type="ORF">K3G42_006146</name>
</gene>
<comment type="caution">
    <text evidence="1">The sequence shown here is derived from an EMBL/GenBank/DDBJ whole genome shotgun (WGS) entry which is preliminary data.</text>
</comment>
<dbReference type="Proteomes" id="UP000827872">
    <property type="component" value="Linkage Group LG03"/>
</dbReference>
<protein>
    <submittedName>
        <fullName evidence="1">Uncharacterized protein</fullName>
    </submittedName>
</protein>